<organism evidence="1 2">
    <name type="scientific">Smittium simulii</name>
    <dbReference type="NCBI Taxonomy" id="133385"/>
    <lineage>
        <taxon>Eukaryota</taxon>
        <taxon>Fungi</taxon>
        <taxon>Fungi incertae sedis</taxon>
        <taxon>Zoopagomycota</taxon>
        <taxon>Kickxellomycotina</taxon>
        <taxon>Harpellomycetes</taxon>
        <taxon>Harpellales</taxon>
        <taxon>Legeriomycetaceae</taxon>
        <taxon>Smittium</taxon>
    </lineage>
</organism>
<proteinExistence type="predicted"/>
<reference evidence="1 2" key="1">
    <citation type="journal article" date="2018" name="MBio">
        <title>Comparative Genomics Reveals the Core Gene Toolbox for the Fungus-Insect Symbiosis.</title>
        <authorList>
            <person name="Wang Y."/>
            <person name="Stata M."/>
            <person name="Wang W."/>
            <person name="Stajich J.E."/>
            <person name="White M.M."/>
            <person name="Moncalvo J.M."/>
        </authorList>
    </citation>
    <scope>NUCLEOTIDE SEQUENCE [LARGE SCALE GENOMIC DNA]</scope>
    <source>
        <strain evidence="1 2">SWE-8-4</strain>
    </source>
</reference>
<dbReference type="EMBL" id="MBFR01000261">
    <property type="protein sequence ID" value="PVU90348.1"/>
    <property type="molecule type" value="Genomic_DNA"/>
</dbReference>
<gene>
    <name evidence="1" type="ORF">BB561_004913</name>
</gene>
<protein>
    <submittedName>
        <fullName evidence="1">Uncharacterized protein</fullName>
    </submittedName>
</protein>
<dbReference type="Proteomes" id="UP000245383">
    <property type="component" value="Unassembled WGS sequence"/>
</dbReference>
<evidence type="ECO:0000313" key="2">
    <source>
        <dbReference type="Proteomes" id="UP000245383"/>
    </source>
</evidence>
<keyword evidence="2" id="KW-1185">Reference proteome</keyword>
<comment type="caution">
    <text evidence="1">The sequence shown here is derived from an EMBL/GenBank/DDBJ whole genome shotgun (WGS) entry which is preliminary data.</text>
</comment>
<evidence type="ECO:0000313" key="1">
    <source>
        <dbReference type="EMBL" id="PVU90348.1"/>
    </source>
</evidence>
<name>A0A2T9YDA9_9FUNG</name>
<dbReference type="AlphaFoldDB" id="A0A2T9YDA9"/>
<sequence>MHKKTESRPIFKFISKNSVEKIKFLNSDFRPLSGVLLDLNDDPATSPSEMYLYIL</sequence>
<accession>A0A2T9YDA9</accession>